<feature type="coiled-coil region" evidence="4">
    <location>
        <begin position="1091"/>
        <end position="1118"/>
    </location>
</feature>
<dbReference type="Pfam" id="PF02187">
    <property type="entry name" value="GAS2"/>
    <property type="match status" value="1"/>
</dbReference>
<keyword evidence="6" id="KW-1133">Transmembrane helix</keyword>
<sequence length="3288" mass="375202">MEETYNSTIIEGTNEEIQQNGVLEEVITVDQEFTEKKEVFQDTKNVLQKNLEQNTITTENIGDPLEEYFKNIKNLSSWMNDIINSILSSPTFLPLTTTSVPDLDILISSEEDLSKIELDIISQRQLEYNQLSSFSSSTDSTSFTQLFSTFDSLWKNFNSLIELGKLKIQELKWVIELSSKVEQVEVEIKKVEAMLEGVEESRKKHLDDDGGGDNLINPSPLGSSIIESSSDVTVTGIVFSSSLLDEWYTKVVAVEELVQDVDTKVKEVKNILYHERFRSPKDLFEHINNIIIINVPELKSKVVSAKQALALDRRVARWFDAANDADKSINDTLNRLKQLEVPDFINKREWAEEELNLASIVDDRINEIKAINSDSQKIKSDKIDDLDKKANDIITTIKDSTDNEVQTVVDLMTKQLRNLDDRLTKLDNFTESLLSQTTIDRYSIVLNLLVSMESMRNQMAQIRRTLIEHNDADLVMGDVKDVESQITEFKSELLNDDSALAKALKQKHAKLLLTIQNIGFALAENKLQMAAYLSPSSPTSPTSAGSEFDRLRVTVKNNLESFYSRLISPPTNTIDPENEIEEVERIHGLTCNDDQVVEITERYSKIESELTSFERTLWVEFWLKGDPAKQSRDEEVVKLIDDLEKKFAEIKKLMEDRKKDIGVIKEGREFAKGINSIRDQLDIVKGKMRRGDTTTDASLQELDTHMVDASELTKSLKTTYSQLLSPESEDKRYKESFDEQINQYKLVRSWIEEVRVWFREAVRIRGWMSERVQILSNVPKVDPFQEGEAPVTQEQVDEWQREYEELEREVEKFDSEDVTRLRAHVKGIVGTGNEMAATDEMSPADTMTIGITFETLKILDQLLGKLRNRENELALLALRVQWEREYGNAMNFWNLLIDEINDFVINRGRWKPPISSEKSEDGWFINQDQLLQHDVTSESNKINQKLLDFIHNTIPPTTEIFDELFNTSQMPLPEHLIERQENIEERDKDYLEEYYKFANDVLTQRKQVIDYSNEAESAFAEGVKLKNELIIEESNPRGGSVEKKFIARVIEINQRIEKSWNSMAEKIIYPHHEKHGDSENEVIRQAVTSYNERLKVLLAETDEALKNYQRALKFVELADEYKKEAERLENWISKKDDYVTKRKFDVFQEPCKFTSEDIDNYVSGNAQIAVDIHNFDEEELKVLHKKVAALITDVKAVGTKCVNTDELENMMKNLDDKLKGLRDDFQILQSREPDEVDAAKKRLIWEDSLNNSNNFVDATTRESKDFIASRASWNPKTPEDISAHEVLGEEYSSLEGKVKDHLSKEIVDNKSNYDAFIDASEKLADRDRRNPMEKRQSKLESNVDKLNEHISFAHDLLKQRVAVVEYMSEATKLDNDAAEIKKNLIEAEKNVSKGPSEIDFATHLKDFNQNVTTLWDERGSKLPYPTSPVMDEVKITKNTVVEEAAKKRLSSLESAGEELNKLYETYQTSLELQQRANKCLEDSSRLQDWIAQRLNILEEKKIDPLAEECPWNESEVQKMQEEHENFLRENTKVDVEDLSQLRNEFETLLEDIKKAKCKSVDQKPLREALENLNKSFGELQSVSSSRQLDLSVLHSRAKWEDQHAPCTSSVNELTNQVNAFLSEKARWSSENANPETDIYLEFTDLKQKVSEFEEKPLNSTKSAYDDMVSSIKSYLSQSPPQHISDRQLDLIKNFDNLTERIDLSKQVLDQRDAINTYLNQANFVEKEGELLKEQLRSAEENGEVDPGFTDKLATFKDYLNSLKSDFADKIAYPKDSLSTDDVNAPIKKIVDTRMEDLINLSNELDKLLKSYQDTMKLSEELDNVLSNAKQFVDELDNFIFNKASWQTQEDPINKSAIDSVSENLIAELDDLNKKVAEFDKNTVKPISDKVDDYGKIMTSQEKNVPEHIEERRNKLNEIINELDALDKYARDVIDQRKAVMNYMADGAQLEKEADQIQQILLSNEPSSPGGEGSTISNAVDGFADRVQTLCEDIASRIEYPTCSIQNDENSRMGRTEDSNNLIREAVNAQNESLKSLSNSLKDLLETHQNVLRRKKMIESYMNQADDVASWIQPKLDVLRDILNNETLGKLSKDEIHNLIGEVDGIEAARQAYHSAFNFAKSLANKLIEEMTNEIEQGGDDTEDIKADLETVKAKQEAIDALWEELQSDVPKAKNRLDQALQVVDFKEKADEVLNKINDLSNIMSNSPVEETTNSDIKDWQIKLNNLEQAELFSLIKLHDLVQENLKENYDAFSDKESKELENLLREIINAIGSLKKLMNNKIDDVEAYQSSQIANAYMDRASDLQRWIDDSIAIFADAKPKHGIMVGNSKELNKNNLGELTSIYEQFTKELPDRVDQLESIRAEFGEISLKEGIRELQDILKWQSNLDQSWDNLDVSTGEYKSFIEKTASWHYRHGSIYHVENDILGGLEERINNLGSGGYDNLEADAKELNEKIEKAKLMLEDTKLKADNIIDDPDDLIDLANRKNFDDHYNEATNRLDELLASFQVALTAANNASLLAAFHAEANRIISNCGEGTAIVKLRHEDLENSGYYALEIDALGAIIRDAIDGYSESEEKLNKYDHQVNVDLKKEADKLIELNPETNTNRVVNIFNKVTAALEQFSENVALERREIELSRRVHAHAKSAHDIKNWINACKMAVLNIQAGILDQEDEIIGLEGKVASFQSVIDQFKDQSKRVLIPEANSAEIDAPQPEETNPKIKDAIQIRTNRVLEDWYVLKDLLAHLRTSLNASKEAQEVSRAIKDILVAINQVKERVLNIESFITGEGVPRLPTKDDVEGGELELNEIQAEVDHILGPRIEALDEMINNLTENDSGYVQQRHGIAEALTNLASIIDTKRTQLREAHNLALFGTKADEMNALMSSLLEVVDIATSTMDGSPLSSLEKIELQSRSIELETKYDYYFPKIQQKFDECKHLAEPLKEDWRVEDRLGILKEQWSELIDVANAKKEELKRLLSGQVPKTRHSRSNSQIISARRKGVISPGVSPSRNHLYRPSTSRNTSKTPTRLTPSPTPGSPGSPRRPPIRLLPHNVNNYVPDPNDQLDVEVARIVNACPVKIKVSMVEGEPGKYMFGEVEPKLCYCRILRSRMVMVRVGGGWAELSKFLVEHANLEQKYIPKARSFVGSDETESTIGGNETSSSPSFHEASIRFIPKGHGLRVEGSTGSGPLALKRMSYARKGVFEGNNPLLTKSISSGIFYILAGLWNQRKIVTILAIILAIVYYYLSERNALDDCQMKNMQYLTFLLYKEFNQKTLYICCFFSFDSPNVYI</sequence>
<comment type="subcellular location">
    <subcellularLocation>
        <location evidence="1">Cytoplasm</location>
        <location evidence="1">Cytoskeleton</location>
    </subcellularLocation>
</comment>
<organism evidence="8 9">
    <name type="scientific">Rhizophagus clarus</name>
    <dbReference type="NCBI Taxonomy" id="94130"/>
    <lineage>
        <taxon>Eukaryota</taxon>
        <taxon>Fungi</taxon>
        <taxon>Fungi incertae sedis</taxon>
        <taxon>Mucoromycota</taxon>
        <taxon>Glomeromycotina</taxon>
        <taxon>Glomeromycetes</taxon>
        <taxon>Glomerales</taxon>
        <taxon>Glomeraceae</taxon>
        <taxon>Rhizophagus</taxon>
    </lineage>
</organism>
<evidence type="ECO:0000256" key="5">
    <source>
        <dbReference type="SAM" id="MobiDB-lite"/>
    </source>
</evidence>
<feature type="coiled-coil region" evidence="4">
    <location>
        <begin position="2026"/>
        <end position="2053"/>
    </location>
</feature>
<dbReference type="PANTHER" id="PTHR11915">
    <property type="entry name" value="SPECTRIN/FILAMIN RELATED CYTOSKELETAL PROTEIN"/>
    <property type="match status" value="1"/>
</dbReference>
<dbReference type="GO" id="GO:0005856">
    <property type="term" value="C:cytoskeleton"/>
    <property type="evidence" value="ECO:0007669"/>
    <property type="project" value="UniProtKB-SubCell"/>
</dbReference>
<reference evidence="8" key="1">
    <citation type="submission" date="2019-10" db="EMBL/GenBank/DDBJ databases">
        <title>Conservation and host-specific expression of non-tandemly repeated heterogenous ribosome RNA gene in arbuscular mycorrhizal fungi.</title>
        <authorList>
            <person name="Maeda T."/>
            <person name="Kobayashi Y."/>
            <person name="Nakagawa T."/>
            <person name="Ezawa T."/>
            <person name="Yamaguchi K."/>
            <person name="Bino T."/>
            <person name="Nishimoto Y."/>
            <person name="Shigenobu S."/>
            <person name="Kawaguchi M."/>
        </authorList>
    </citation>
    <scope>NUCLEOTIDE SEQUENCE</scope>
    <source>
        <strain evidence="8">HR1</strain>
    </source>
</reference>
<evidence type="ECO:0000256" key="2">
    <source>
        <dbReference type="ARBA" id="ARBA00022490"/>
    </source>
</evidence>
<comment type="caution">
    <text evidence="8">The sequence shown here is derived from an EMBL/GenBank/DDBJ whole genome shotgun (WGS) entry which is preliminary data.</text>
</comment>
<dbReference type="SUPFAM" id="SSF143575">
    <property type="entry name" value="GAS2 domain-like"/>
    <property type="match status" value="1"/>
</dbReference>
<feature type="transmembrane region" description="Helical" evidence="6">
    <location>
        <begin position="3228"/>
        <end position="3244"/>
    </location>
</feature>
<dbReference type="OrthoDB" id="10017054at2759"/>
<feature type="coiled-coil region" evidence="4">
    <location>
        <begin position="174"/>
        <end position="208"/>
    </location>
</feature>
<keyword evidence="6" id="KW-0472">Membrane</keyword>
<evidence type="ECO:0000256" key="4">
    <source>
        <dbReference type="SAM" id="Coils"/>
    </source>
</evidence>
<evidence type="ECO:0000259" key="7">
    <source>
        <dbReference type="PROSITE" id="PS51460"/>
    </source>
</evidence>
<evidence type="ECO:0000256" key="1">
    <source>
        <dbReference type="ARBA" id="ARBA00004245"/>
    </source>
</evidence>
<dbReference type="GO" id="GO:0008017">
    <property type="term" value="F:microtubule binding"/>
    <property type="evidence" value="ECO:0007669"/>
    <property type="project" value="InterPro"/>
</dbReference>
<feature type="region of interest" description="Disordered" evidence="5">
    <location>
        <begin position="2976"/>
        <end position="3048"/>
    </location>
</feature>
<dbReference type="Gene3D" id="3.30.920.20">
    <property type="entry name" value="Gas2-like domain"/>
    <property type="match status" value="1"/>
</dbReference>
<dbReference type="InterPro" id="IPR003108">
    <property type="entry name" value="GAR_dom"/>
</dbReference>
<feature type="compositionally biased region" description="Pro residues" evidence="5">
    <location>
        <begin position="3030"/>
        <end position="3041"/>
    </location>
</feature>
<dbReference type="InterPro" id="IPR036534">
    <property type="entry name" value="GAR_dom_sf"/>
</dbReference>
<dbReference type="SMART" id="SM00150">
    <property type="entry name" value="SPEC"/>
    <property type="match status" value="3"/>
</dbReference>
<dbReference type="InterPro" id="IPR018159">
    <property type="entry name" value="Spectrin/alpha-actinin"/>
</dbReference>
<evidence type="ECO:0000313" key="9">
    <source>
        <dbReference type="Proteomes" id="UP000615446"/>
    </source>
</evidence>
<feature type="compositionally biased region" description="Polar residues" evidence="5">
    <location>
        <begin position="3004"/>
        <end position="3022"/>
    </location>
</feature>
<dbReference type="PROSITE" id="PS51460">
    <property type="entry name" value="GAR"/>
    <property type="match status" value="1"/>
</dbReference>
<dbReference type="SMART" id="SM00243">
    <property type="entry name" value="GAS2"/>
    <property type="match status" value="1"/>
</dbReference>
<evidence type="ECO:0000256" key="6">
    <source>
        <dbReference type="SAM" id="Phobius"/>
    </source>
</evidence>
<keyword evidence="2" id="KW-0963">Cytoplasm</keyword>
<feature type="coiled-coil region" evidence="4">
    <location>
        <begin position="2441"/>
        <end position="2468"/>
    </location>
</feature>
<keyword evidence="6" id="KW-0812">Transmembrane</keyword>
<feature type="coiled-coil region" evidence="4">
    <location>
        <begin position="789"/>
        <end position="816"/>
    </location>
</feature>
<keyword evidence="3" id="KW-0206">Cytoskeleton</keyword>
<dbReference type="Gene3D" id="1.20.58.60">
    <property type="match status" value="5"/>
</dbReference>
<evidence type="ECO:0000256" key="3">
    <source>
        <dbReference type="ARBA" id="ARBA00023212"/>
    </source>
</evidence>
<keyword evidence="4" id="KW-0175">Coiled coil</keyword>
<accession>A0A8H3L2V1</accession>
<dbReference type="Proteomes" id="UP000615446">
    <property type="component" value="Unassembled WGS sequence"/>
</dbReference>
<dbReference type="SUPFAM" id="SSF46966">
    <property type="entry name" value="Spectrin repeat"/>
    <property type="match status" value="4"/>
</dbReference>
<evidence type="ECO:0000313" key="8">
    <source>
        <dbReference type="EMBL" id="GES78285.1"/>
    </source>
</evidence>
<name>A0A8H3L2V1_9GLOM</name>
<dbReference type="EMBL" id="BLAL01000036">
    <property type="protein sequence ID" value="GES78285.1"/>
    <property type="molecule type" value="Genomic_DNA"/>
</dbReference>
<proteinExistence type="predicted"/>
<feature type="coiled-coil region" evidence="4">
    <location>
        <begin position="1204"/>
        <end position="1231"/>
    </location>
</feature>
<protein>
    <recommendedName>
        <fullName evidence="7">GAR domain-containing protein</fullName>
    </recommendedName>
</protein>
<gene>
    <name evidence="8" type="ORF">RCL2_000559400</name>
</gene>
<feature type="domain" description="GAR" evidence="7">
    <location>
        <begin position="3057"/>
        <end position="3131"/>
    </location>
</feature>